<dbReference type="Pfam" id="PF08379">
    <property type="entry name" value="Bact_transglu_N"/>
    <property type="match status" value="1"/>
</dbReference>
<organism evidence="3 4">
    <name type="scientific">Pseudomethylobacillus aquaticus</name>
    <dbReference type="NCBI Taxonomy" id="2676064"/>
    <lineage>
        <taxon>Bacteria</taxon>
        <taxon>Pseudomonadati</taxon>
        <taxon>Pseudomonadota</taxon>
        <taxon>Betaproteobacteria</taxon>
        <taxon>Nitrosomonadales</taxon>
        <taxon>Methylophilaceae</taxon>
        <taxon>Pseudomethylobacillus</taxon>
    </lineage>
</organism>
<evidence type="ECO:0000313" key="4">
    <source>
        <dbReference type="Proteomes" id="UP000275137"/>
    </source>
</evidence>
<name>A0A3N0V1D3_9PROT</name>
<dbReference type="AlphaFoldDB" id="A0A3N0V1D3"/>
<sequence>MELNIEHRTRYEYAESVNYTIQQLRLTPRDGFGQRVKRWDIRVNGHLHRYDDPHGNIAHTLVLDSPHHELSIVAVGEVETGLPQTSTESRLPLEIYLRDTPLTQADQTLQRFANDYAAHVSGENTAWVEDMMRSIVEQVPYVKGSTAVDTTAASAFAQGKGVCQDHAHIFLSCCRHLGMPARYVSGYLFTADGSLMESHAWADVWLNGLGWRSYDVSNGCLTNGVHVRLAVGLDYREACPVSGVRSGGGKEHMDASVRISPKQMQQSQQ</sequence>
<evidence type="ECO:0000259" key="2">
    <source>
        <dbReference type="SMART" id="SM00460"/>
    </source>
</evidence>
<comment type="caution">
    <text evidence="3">The sequence shown here is derived from an EMBL/GenBank/DDBJ whole genome shotgun (WGS) entry which is preliminary data.</text>
</comment>
<protein>
    <submittedName>
        <fullName evidence="3">Transglutaminase family protein</fullName>
    </submittedName>
</protein>
<dbReference type="InterPro" id="IPR038765">
    <property type="entry name" value="Papain-like_cys_pep_sf"/>
</dbReference>
<dbReference type="InterPro" id="IPR002931">
    <property type="entry name" value="Transglutaminase-like"/>
</dbReference>
<keyword evidence="4" id="KW-1185">Reference proteome</keyword>
<feature type="region of interest" description="Disordered" evidence="1">
    <location>
        <begin position="245"/>
        <end position="269"/>
    </location>
</feature>
<gene>
    <name evidence="3" type="ORF">ED236_07640</name>
</gene>
<dbReference type="SUPFAM" id="SSF54001">
    <property type="entry name" value="Cysteine proteinases"/>
    <property type="match status" value="1"/>
</dbReference>
<reference evidence="3 4" key="1">
    <citation type="submission" date="2018-10" db="EMBL/GenBank/DDBJ databases">
        <authorList>
            <person name="Chen W.-M."/>
        </authorList>
    </citation>
    <scope>NUCLEOTIDE SEQUENCE [LARGE SCALE GENOMIC DNA]</scope>
    <source>
        <strain evidence="3 4">H-5</strain>
    </source>
</reference>
<feature type="domain" description="Transglutaminase-like" evidence="2">
    <location>
        <begin position="155"/>
        <end position="218"/>
    </location>
</feature>
<dbReference type="SMART" id="SM00460">
    <property type="entry name" value="TGc"/>
    <property type="match status" value="1"/>
</dbReference>
<proteinExistence type="predicted"/>
<dbReference type="PANTHER" id="PTHR33490">
    <property type="entry name" value="BLR5614 PROTEIN-RELATED"/>
    <property type="match status" value="1"/>
</dbReference>
<evidence type="ECO:0000256" key="1">
    <source>
        <dbReference type="SAM" id="MobiDB-lite"/>
    </source>
</evidence>
<dbReference type="EMBL" id="RJVP01000003">
    <property type="protein sequence ID" value="ROH86298.1"/>
    <property type="molecule type" value="Genomic_DNA"/>
</dbReference>
<dbReference type="Pfam" id="PF01841">
    <property type="entry name" value="Transglut_core"/>
    <property type="match status" value="1"/>
</dbReference>
<dbReference type="InterPro" id="IPR013589">
    <property type="entry name" value="Bac_transglu_N"/>
</dbReference>
<dbReference type="PANTHER" id="PTHR33490:SF6">
    <property type="entry name" value="SLL1049 PROTEIN"/>
    <property type="match status" value="1"/>
</dbReference>
<dbReference type="RefSeq" id="WP_123237362.1">
    <property type="nucleotide sequence ID" value="NZ_RJVP01000003.1"/>
</dbReference>
<dbReference type="Proteomes" id="UP000275137">
    <property type="component" value="Unassembled WGS sequence"/>
</dbReference>
<evidence type="ECO:0000313" key="3">
    <source>
        <dbReference type="EMBL" id="ROH86298.1"/>
    </source>
</evidence>
<dbReference type="Gene3D" id="3.10.620.30">
    <property type="match status" value="1"/>
</dbReference>
<accession>A0A3N0V1D3</accession>